<dbReference type="InterPro" id="IPR038610">
    <property type="entry name" value="FliK-like_C_sf"/>
</dbReference>
<evidence type="ECO:0000313" key="4">
    <source>
        <dbReference type="Proteomes" id="UP000198729"/>
    </source>
</evidence>
<dbReference type="Pfam" id="PF02120">
    <property type="entry name" value="Flg_hook"/>
    <property type="match status" value="1"/>
</dbReference>
<dbReference type="OrthoDB" id="5296742at2"/>
<keyword evidence="4" id="KW-1185">Reference proteome</keyword>
<sequence>MITHPVYPAQILSASPGKALSPVQPVNPVQPAPDATQSDTPAFTLGQKYLAQVEARLMGGSSLVNVAGQLLDMRLPPAAAKVGNQIDLTLVAQSPRLQFLLASNAPATSQTATLSPIGQFLAHLFKPAPPTLSQTAPLLPAPPTTSHALPSILQQAIAQSGLFYESHLAQWANGRKSLDSVKQMPQSALPAHTAIMDLETPAPDTAKILPIVQQQLQALETGQLHWRGDIWPDQAMEWIIHEQPTNHADTTESPARWQTHLRLQLPKLSEINATLIIDAQGVRIKLNASAEATTHLMKDEQAALIAALSAASLSVQEIEIEPHAPTQTS</sequence>
<feature type="compositionally biased region" description="Low complexity" evidence="1">
    <location>
        <begin position="22"/>
        <end position="33"/>
    </location>
</feature>
<dbReference type="AlphaFoldDB" id="A0A1G5SBE3"/>
<dbReference type="EMBL" id="FMWO01000020">
    <property type="protein sequence ID" value="SCZ84317.1"/>
    <property type="molecule type" value="Genomic_DNA"/>
</dbReference>
<reference evidence="3 4" key="1">
    <citation type="submission" date="2016-10" db="EMBL/GenBank/DDBJ databases">
        <authorList>
            <person name="de Groot N.N."/>
        </authorList>
    </citation>
    <scope>NUCLEOTIDE SEQUENCE [LARGE SCALE GENOMIC DNA]</scope>
    <source>
        <strain evidence="3">1</strain>
    </source>
</reference>
<accession>A0A1G5SBE3</accession>
<dbReference type="InterPro" id="IPR021136">
    <property type="entry name" value="Flagellar_hook_control-like_C"/>
</dbReference>
<feature type="domain" description="Flagellar hook-length control protein-like C-terminal" evidence="2">
    <location>
        <begin position="250"/>
        <end position="327"/>
    </location>
</feature>
<dbReference type="Proteomes" id="UP000198729">
    <property type="component" value="Unassembled WGS sequence"/>
</dbReference>
<evidence type="ECO:0000313" key="3">
    <source>
        <dbReference type="EMBL" id="SCZ84317.1"/>
    </source>
</evidence>
<name>A0A1G5SBE3_9PROT</name>
<evidence type="ECO:0000259" key="2">
    <source>
        <dbReference type="Pfam" id="PF02120"/>
    </source>
</evidence>
<dbReference type="STRING" id="51642.NSMM_150055"/>
<dbReference type="RefSeq" id="WP_090283695.1">
    <property type="nucleotide sequence ID" value="NZ_FMWO01000020.1"/>
</dbReference>
<evidence type="ECO:0000256" key="1">
    <source>
        <dbReference type="SAM" id="MobiDB-lite"/>
    </source>
</evidence>
<organism evidence="3 4">
    <name type="scientific">Nitrosomonas mobilis</name>
    <dbReference type="NCBI Taxonomy" id="51642"/>
    <lineage>
        <taxon>Bacteria</taxon>
        <taxon>Pseudomonadati</taxon>
        <taxon>Pseudomonadota</taxon>
        <taxon>Betaproteobacteria</taxon>
        <taxon>Nitrosomonadales</taxon>
        <taxon>Nitrosomonadaceae</taxon>
        <taxon>Nitrosomonas</taxon>
    </lineage>
</organism>
<protein>
    <recommendedName>
        <fullName evidence="2">Flagellar hook-length control protein-like C-terminal domain-containing protein</fullName>
    </recommendedName>
</protein>
<feature type="region of interest" description="Disordered" evidence="1">
    <location>
        <begin position="18"/>
        <end position="40"/>
    </location>
</feature>
<proteinExistence type="predicted"/>
<gene>
    <name evidence="3" type="ORF">NSMM_150055</name>
</gene>
<dbReference type="Gene3D" id="3.30.750.140">
    <property type="match status" value="1"/>
</dbReference>